<dbReference type="PIRSF" id="PIRSF000709">
    <property type="entry name" value="6PFK_2-Ptase"/>
    <property type="match status" value="1"/>
</dbReference>
<dbReference type="GO" id="GO:0006003">
    <property type="term" value="P:fructose 2,6-bisphosphate metabolic process"/>
    <property type="evidence" value="ECO:0007669"/>
    <property type="project" value="InterPro"/>
</dbReference>
<evidence type="ECO:0000313" key="1">
    <source>
        <dbReference type="EMBL" id="RCH86859.1"/>
    </source>
</evidence>
<dbReference type="GO" id="GO:0005524">
    <property type="term" value="F:ATP binding"/>
    <property type="evidence" value="ECO:0007669"/>
    <property type="project" value="InterPro"/>
</dbReference>
<dbReference type="CDD" id="cd07067">
    <property type="entry name" value="HP_PGM_like"/>
    <property type="match status" value="1"/>
</dbReference>
<reference evidence="1 2" key="1">
    <citation type="journal article" date="2018" name="G3 (Bethesda)">
        <title>Phylogenetic and Phylogenomic Definition of Rhizopus Species.</title>
        <authorList>
            <person name="Gryganskyi A.P."/>
            <person name="Golan J."/>
            <person name="Dolatabadi S."/>
            <person name="Mondo S."/>
            <person name="Robb S."/>
            <person name="Idnurm A."/>
            <person name="Muszewska A."/>
            <person name="Steczkiewicz K."/>
            <person name="Masonjones S."/>
            <person name="Liao H.L."/>
            <person name="Gajdeczka M.T."/>
            <person name="Anike F."/>
            <person name="Vuek A."/>
            <person name="Anishchenko I.M."/>
            <person name="Voigt K."/>
            <person name="de Hoog G.S."/>
            <person name="Smith M.E."/>
            <person name="Heitman J."/>
            <person name="Vilgalys R."/>
            <person name="Stajich J.E."/>
        </authorList>
    </citation>
    <scope>NUCLEOTIDE SEQUENCE [LARGE SCALE GENOMIC DNA]</scope>
    <source>
        <strain evidence="1 2">LSU 92-RS-03</strain>
    </source>
</reference>
<gene>
    <name evidence="1" type="ORF">CU098_002374</name>
</gene>
<evidence type="ECO:0000313" key="2">
    <source>
        <dbReference type="Proteomes" id="UP000253551"/>
    </source>
</evidence>
<dbReference type="STRING" id="4846.A0A367JAJ7"/>
<dbReference type="AlphaFoldDB" id="A0A367JAJ7"/>
<dbReference type="InterPro" id="IPR029033">
    <property type="entry name" value="His_PPase_superfam"/>
</dbReference>
<protein>
    <recommendedName>
        <fullName evidence="3">6-phosphofructo-2-kinase domain-containing protein</fullName>
    </recommendedName>
</protein>
<dbReference type="GO" id="GO:0003873">
    <property type="term" value="F:6-phosphofructo-2-kinase activity"/>
    <property type="evidence" value="ECO:0007669"/>
    <property type="project" value="TreeGrafter"/>
</dbReference>
<dbReference type="GO" id="GO:0004331">
    <property type="term" value="F:fructose-2,6-bisphosphate 2-phosphatase activity"/>
    <property type="evidence" value="ECO:0007669"/>
    <property type="project" value="TreeGrafter"/>
</dbReference>
<evidence type="ECO:0008006" key="3">
    <source>
        <dbReference type="Google" id="ProtNLM"/>
    </source>
</evidence>
<organism evidence="1 2">
    <name type="scientific">Rhizopus stolonifer</name>
    <name type="common">Rhizopus nigricans</name>
    <dbReference type="NCBI Taxonomy" id="4846"/>
    <lineage>
        <taxon>Eukaryota</taxon>
        <taxon>Fungi</taxon>
        <taxon>Fungi incertae sedis</taxon>
        <taxon>Mucoromycota</taxon>
        <taxon>Mucoromycotina</taxon>
        <taxon>Mucoromycetes</taxon>
        <taxon>Mucorales</taxon>
        <taxon>Mucorineae</taxon>
        <taxon>Rhizopodaceae</taxon>
        <taxon>Rhizopus</taxon>
    </lineage>
</organism>
<dbReference type="SMART" id="SM00855">
    <property type="entry name" value="PGAM"/>
    <property type="match status" value="1"/>
</dbReference>
<dbReference type="Proteomes" id="UP000253551">
    <property type="component" value="Unassembled WGS sequence"/>
</dbReference>
<name>A0A367JAJ7_RHIST</name>
<dbReference type="PANTHER" id="PTHR10606">
    <property type="entry name" value="6-PHOSPHOFRUCTO-2-KINASE/FRUCTOSE-2,6-BISPHOSPHATASE"/>
    <property type="match status" value="1"/>
</dbReference>
<dbReference type="Pfam" id="PF00300">
    <property type="entry name" value="His_Phos_1"/>
    <property type="match status" value="1"/>
</dbReference>
<dbReference type="InterPro" id="IPR013078">
    <property type="entry name" value="His_Pase_superF_clade-1"/>
</dbReference>
<comment type="caution">
    <text evidence="1">The sequence shown here is derived from an EMBL/GenBank/DDBJ whole genome shotgun (WGS) entry which is preliminary data.</text>
</comment>
<accession>A0A367JAJ7</accession>
<dbReference type="GO" id="GO:0005829">
    <property type="term" value="C:cytosol"/>
    <property type="evidence" value="ECO:0007669"/>
    <property type="project" value="TreeGrafter"/>
</dbReference>
<dbReference type="PANTHER" id="PTHR10606:SF39">
    <property type="entry name" value="6-PHOSPHOFRUCTO-2-KINASE_FRUCTOSE-2,6-BISPHOSPHATASE YLR345W-RELATED"/>
    <property type="match status" value="1"/>
</dbReference>
<keyword evidence="2" id="KW-1185">Reference proteome</keyword>
<feature type="non-terminal residue" evidence="1">
    <location>
        <position position="1"/>
    </location>
</feature>
<dbReference type="SUPFAM" id="SSF53254">
    <property type="entry name" value="Phosphoglycerate mutase-like"/>
    <property type="match status" value="1"/>
</dbReference>
<dbReference type="Gene3D" id="3.40.50.1240">
    <property type="entry name" value="Phosphoglycerate mutase-like"/>
    <property type="match status" value="1"/>
</dbReference>
<dbReference type="EMBL" id="PJQM01003845">
    <property type="protein sequence ID" value="RCH86859.1"/>
    <property type="molecule type" value="Genomic_DNA"/>
</dbReference>
<proteinExistence type="predicted"/>
<dbReference type="OrthoDB" id="267323at2759"/>
<sequence length="216" mass="25179">SRIVYYLMNLHIQRRTIYFARSGPSENEHSYKADADLSEEGRRYAEKLKEFMLFQHKQKNDNLAPDERRLLTIWTSSQKKALGTAIPFMQAGVPIRQQPVLNQLNPGESDGLTPEELKAKFPDEVIKARENPYRHRYPRAESYHDLAVRLESVIMELEREKNDVLIIAHETVLRCLYAYLFDRPAREIPTISIPRSCLIEITPSAYGCKETRMEIN</sequence>
<dbReference type="InterPro" id="IPR003094">
    <property type="entry name" value="6Pfruct_kin"/>
</dbReference>